<reference evidence="9 10" key="1">
    <citation type="journal article" date="2021" name="Nat. Commun.">
        <title>Genetic determinants of endophytism in the Arabidopsis root mycobiome.</title>
        <authorList>
            <person name="Mesny F."/>
            <person name="Miyauchi S."/>
            <person name="Thiergart T."/>
            <person name="Pickel B."/>
            <person name="Atanasova L."/>
            <person name="Karlsson M."/>
            <person name="Huettel B."/>
            <person name="Barry K.W."/>
            <person name="Haridas S."/>
            <person name="Chen C."/>
            <person name="Bauer D."/>
            <person name="Andreopoulos W."/>
            <person name="Pangilinan J."/>
            <person name="LaButti K."/>
            <person name="Riley R."/>
            <person name="Lipzen A."/>
            <person name="Clum A."/>
            <person name="Drula E."/>
            <person name="Henrissat B."/>
            <person name="Kohler A."/>
            <person name="Grigoriev I.V."/>
            <person name="Martin F.M."/>
            <person name="Hacquard S."/>
        </authorList>
    </citation>
    <scope>NUCLEOTIDE SEQUENCE [LARGE SCALE GENOMIC DNA]</scope>
    <source>
        <strain evidence="9 10">MPI-CAGE-CH-0241</strain>
    </source>
</reference>
<dbReference type="CDD" id="cd12148">
    <property type="entry name" value="fungal_TF_MHR"/>
    <property type="match status" value="1"/>
</dbReference>
<evidence type="ECO:0000313" key="9">
    <source>
        <dbReference type="EMBL" id="KAH6887433.1"/>
    </source>
</evidence>
<feature type="region of interest" description="Disordered" evidence="7">
    <location>
        <begin position="158"/>
        <end position="180"/>
    </location>
</feature>
<dbReference type="GO" id="GO:0008270">
    <property type="term" value="F:zinc ion binding"/>
    <property type="evidence" value="ECO:0007669"/>
    <property type="project" value="InterPro"/>
</dbReference>
<comment type="caution">
    <text evidence="9">The sequence shown here is derived from an EMBL/GenBank/DDBJ whole genome shotgun (WGS) entry which is preliminary data.</text>
</comment>
<evidence type="ECO:0000256" key="3">
    <source>
        <dbReference type="ARBA" id="ARBA00023015"/>
    </source>
</evidence>
<dbReference type="OrthoDB" id="3037908at2759"/>
<dbReference type="InterPro" id="IPR001138">
    <property type="entry name" value="Zn2Cys6_DnaBD"/>
</dbReference>
<name>A0A9P8W1K9_9HYPO</name>
<keyword evidence="2" id="KW-0479">Metal-binding</keyword>
<dbReference type="InterPro" id="IPR007219">
    <property type="entry name" value="XnlR_reg_dom"/>
</dbReference>
<keyword evidence="5" id="KW-0804">Transcription</keyword>
<keyword evidence="10" id="KW-1185">Reference proteome</keyword>
<dbReference type="PANTHER" id="PTHR47540:SF2">
    <property type="entry name" value="ZN(II)2CYS6 TRANSCRIPTION FACTOR (EUROFUNG)"/>
    <property type="match status" value="1"/>
</dbReference>
<evidence type="ECO:0000259" key="8">
    <source>
        <dbReference type="PROSITE" id="PS50048"/>
    </source>
</evidence>
<feature type="domain" description="Zn(2)-C6 fungal-type" evidence="8">
    <location>
        <begin position="82"/>
        <end position="111"/>
    </location>
</feature>
<evidence type="ECO:0000256" key="5">
    <source>
        <dbReference type="ARBA" id="ARBA00023163"/>
    </source>
</evidence>
<evidence type="ECO:0000256" key="2">
    <source>
        <dbReference type="ARBA" id="ARBA00022723"/>
    </source>
</evidence>
<dbReference type="SUPFAM" id="SSF57701">
    <property type="entry name" value="Zn2/Cys6 DNA-binding domain"/>
    <property type="match status" value="1"/>
</dbReference>
<dbReference type="EMBL" id="JAGPYM010000014">
    <property type="protein sequence ID" value="KAH6887433.1"/>
    <property type="molecule type" value="Genomic_DNA"/>
</dbReference>
<comment type="subcellular location">
    <subcellularLocation>
        <location evidence="1">Nucleus</location>
    </subcellularLocation>
</comment>
<dbReference type="PANTHER" id="PTHR47540">
    <property type="entry name" value="THIAMINE REPRESSIBLE GENES REGULATORY PROTEIN THI5"/>
    <property type="match status" value="1"/>
</dbReference>
<dbReference type="Proteomes" id="UP000777438">
    <property type="component" value="Unassembled WGS sequence"/>
</dbReference>
<dbReference type="PROSITE" id="PS50048">
    <property type="entry name" value="ZN2_CY6_FUNGAL_2"/>
    <property type="match status" value="1"/>
</dbReference>
<dbReference type="GO" id="GO:0045944">
    <property type="term" value="P:positive regulation of transcription by RNA polymerase II"/>
    <property type="evidence" value="ECO:0007669"/>
    <property type="project" value="TreeGrafter"/>
</dbReference>
<gene>
    <name evidence="9" type="ORF">B0T10DRAFT_442457</name>
</gene>
<dbReference type="PROSITE" id="PS00463">
    <property type="entry name" value="ZN2_CY6_FUNGAL_1"/>
    <property type="match status" value="1"/>
</dbReference>
<dbReference type="InterPro" id="IPR036864">
    <property type="entry name" value="Zn2-C6_fun-type_DNA-bd_sf"/>
</dbReference>
<keyword evidence="3" id="KW-0805">Transcription regulation</keyword>
<proteinExistence type="predicted"/>
<dbReference type="SMART" id="SM00906">
    <property type="entry name" value="Fungal_trans"/>
    <property type="match status" value="1"/>
</dbReference>
<dbReference type="SMART" id="SM00066">
    <property type="entry name" value="GAL4"/>
    <property type="match status" value="1"/>
</dbReference>
<dbReference type="AlphaFoldDB" id="A0A9P8W1K9"/>
<organism evidence="9 10">
    <name type="scientific">Thelonectria olida</name>
    <dbReference type="NCBI Taxonomy" id="1576542"/>
    <lineage>
        <taxon>Eukaryota</taxon>
        <taxon>Fungi</taxon>
        <taxon>Dikarya</taxon>
        <taxon>Ascomycota</taxon>
        <taxon>Pezizomycotina</taxon>
        <taxon>Sordariomycetes</taxon>
        <taxon>Hypocreomycetidae</taxon>
        <taxon>Hypocreales</taxon>
        <taxon>Nectriaceae</taxon>
        <taxon>Thelonectria</taxon>
    </lineage>
</organism>
<feature type="region of interest" description="Disordered" evidence="7">
    <location>
        <begin position="689"/>
        <end position="709"/>
    </location>
</feature>
<dbReference type="GO" id="GO:0005634">
    <property type="term" value="C:nucleus"/>
    <property type="evidence" value="ECO:0007669"/>
    <property type="project" value="UniProtKB-SubCell"/>
</dbReference>
<feature type="compositionally biased region" description="Basic and acidic residues" evidence="7">
    <location>
        <begin position="158"/>
        <end position="171"/>
    </location>
</feature>
<dbReference type="Pfam" id="PF00172">
    <property type="entry name" value="Zn_clus"/>
    <property type="match status" value="1"/>
</dbReference>
<dbReference type="Pfam" id="PF04082">
    <property type="entry name" value="Fungal_trans"/>
    <property type="match status" value="1"/>
</dbReference>
<feature type="region of interest" description="Disordered" evidence="7">
    <location>
        <begin position="1"/>
        <end position="78"/>
    </location>
</feature>
<evidence type="ECO:0000313" key="10">
    <source>
        <dbReference type="Proteomes" id="UP000777438"/>
    </source>
</evidence>
<evidence type="ECO:0000256" key="1">
    <source>
        <dbReference type="ARBA" id="ARBA00004123"/>
    </source>
</evidence>
<dbReference type="GO" id="GO:0000981">
    <property type="term" value="F:DNA-binding transcription factor activity, RNA polymerase II-specific"/>
    <property type="evidence" value="ECO:0007669"/>
    <property type="project" value="InterPro"/>
</dbReference>
<protein>
    <submittedName>
        <fullName evidence="9">C6 transcription factor</fullName>
    </submittedName>
</protein>
<accession>A0A9P8W1K9</accession>
<evidence type="ECO:0000256" key="6">
    <source>
        <dbReference type="ARBA" id="ARBA00023242"/>
    </source>
</evidence>
<keyword evidence="6" id="KW-0539">Nucleus</keyword>
<dbReference type="InterPro" id="IPR051711">
    <property type="entry name" value="Stress_Response_Reg"/>
</dbReference>
<sequence>MDPPMNGSSYPVPGSLSGIERHSIPISDASEEPALAASPATASSGTYYSARKRSTPSSDQSLHQQGDEAATGGRKHRKVSRACDFCKSRKAKCSGDRPCAKCVSKGRACLYDAKYTRGRPPTPPQSHSRLSYEQVRPTHEEEAGFGMMGAVGANASHTETRDEMELSRSRESAAPSRASPELGMAEIQGQVFDPTSNLTFLHRAWKRLSAHNSNTTADVATSSTESQSLTMAGDKPLPQIDEGAPIPLPSPNEARRLLSLYFDVCIATYRILHQPTVETWLSTMEKNVQEKRPVWHDIGRARVAIVLVALAVATLHQEKSKGFLSTDDESWALRTSDELFSISTRLADEETGYPKLESAQARIVHVLYLLTTSRFNRSWYVFGTALQLISALGLHRRANSKRRRISQTDYIHTQCSIRTFWTAYILDNYLGVIFGRPRHFHDDDIDQVFPDRVNDDEMTALGPRDMPENPEDCHVDALTFHAKIAQIIGCISREVYAVRDITSQERVTAAQKLNQRIHDWHASLPLHLGSIRPSMLITSYRRQATVLKLAHSHAIMHANRLFLLGDSTTAYESQVTECMAAAKAVLNTVDHMAREGPIFHAFWWTHHVTFCALIITFVWEIQQRRTGRLVGKQDRVKLMELAERCQGHLARATASNSPSRKYAVILEEFRNAATNQPSRVAMNTNTDAEASGTSQAINQGNRIEDTSNVDTNNAIIGDAGQGYGSSDAAILDPRLFDEWQTTDWLDLDSSAFWPDVDIDETMMWSTIV</sequence>
<dbReference type="GO" id="GO:0043565">
    <property type="term" value="F:sequence-specific DNA binding"/>
    <property type="evidence" value="ECO:0007669"/>
    <property type="project" value="TreeGrafter"/>
</dbReference>
<dbReference type="Gene3D" id="4.10.240.10">
    <property type="entry name" value="Zn(2)-C6 fungal-type DNA-binding domain"/>
    <property type="match status" value="1"/>
</dbReference>
<evidence type="ECO:0000256" key="4">
    <source>
        <dbReference type="ARBA" id="ARBA00023125"/>
    </source>
</evidence>
<dbReference type="CDD" id="cd00067">
    <property type="entry name" value="GAL4"/>
    <property type="match status" value="1"/>
</dbReference>
<feature type="compositionally biased region" description="Polar residues" evidence="7">
    <location>
        <begin position="55"/>
        <end position="64"/>
    </location>
</feature>
<evidence type="ECO:0000256" key="7">
    <source>
        <dbReference type="SAM" id="MobiDB-lite"/>
    </source>
</evidence>
<keyword evidence="4" id="KW-0238">DNA-binding</keyword>
<feature type="compositionally biased region" description="Low complexity" evidence="7">
    <location>
        <begin position="32"/>
        <end position="49"/>
    </location>
</feature>
<dbReference type="GO" id="GO:0006351">
    <property type="term" value="P:DNA-templated transcription"/>
    <property type="evidence" value="ECO:0007669"/>
    <property type="project" value="InterPro"/>
</dbReference>